<dbReference type="Proteomes" id="UP001064048">
    <property type="component" value="Chromosome 27"/>
</dbReference>
<keyword evidence="2" id="KW-1185">Reference proteome</keyword>
<sequence>MDRFCRGCLVRYDEPAELIQYTEKNRRLFVYSTGLQVKRNDAFTFQLCKDCYLNMKVACSFKKQCRGSDKKLKSYLALKDMGETMDLSAYLKNNDDSWMYRFPMLYGSSTPHQKPKEDDTESSSSIRNFMTDIMPETDLLETEARIIKEVIEEDADVLDESLDSHWLQDDVSIDTNFKLDFSQKENGSIYETAIEKLKVVDDIINHKIVDTDIKLECDDNLNNIDKIPEQQCIIDKNLEEALKNSNNNEFFLDELLVSPQVIPGIKTPPTPLINNILFGEKLDMGETSNSEHKYAPGNLIESYEDVICHIENYIDVKMDDLGVDENKTESIVEDTQTGACNCAEISSFSKIKGYAEQNPNLKHKIMLIKPQDFECEECKLQFSSETTLRKHKAAHSGQALIKIPNVKKFICTECAFSCDKASNFKIHMKRHEKTFSFTCTECGKGYYRRSELVIHMRYHTGETPFKCTFCDRGYPRRDALTRHIKANHLDNHLPVNIAKVGS</sequence>
<comment type="caution">
    <text evidence="1">The sequence shown here is derived from an EMBL/GenBank/DDBJ whole genome shotgun (WGS) entry which is preliminary data.</text>
</comment>
<reference evidence="1 2" key="1">
    <citation type="journal article" date="2022" name="Genome Biol. Evol.">
        <title>The Spruce Budworm Genome: Reconstructing the Evolutionary History of Antifreeze Proteins.</title>
        <authorList>
            <person name="Beliveau C."/>
            <person name="Gagne P."/>
            <person name="Picq S."/>
            <person name="Vernygora O."/>
            <person name="Keeling C.I."/>
            <person name="Pinkney K."/>
            <person name="Doucet D."/>
            <person name="Wen F."/>
            <person name="Johnston J.S."/>
            <person name="Maaroufi H."/>
            <person name="Boyle B."/>
            <person name="Laroche J."/>
            <person name="Dewar K."/>
            <person name="Juretic N."/>
            <person name="Blackburn G."/>
            <person name="Nisole A."/>
            <person name="Brunet B."/>
            <person name="Brandao M."/>
            <person name="Lumley L."/>
            <person name="Duan J."/>
            <person name="Quan G."/>
            <person name="Lucarotti C.J."/>
            <person name="Roe A.D."/>
            <person name="Sperling F.A.H."/>
            <person name="Levesque R.C."/>
            <person name="Cusson M."/>
        </authorList>
    </citation>
    <scope>NUCLEOTIDE SEQUENCE [LARGE SCALE GENOMIC DNA]</scope>
    <source>
        <strain evidence="1">Glfc:IPQL:Cfum</strain>
    </source>
</reference>
<accession>A0ACC0KYH5</accession>
<name>A0ACC0KYH5_CHOFU</name>
<evidence type="ECO:0000313" key="1">
    <source>
        <dbReference type="EMBL" id="KAI8441246.1"/>
    </source>
</evidence>
<gene>
    <name evidence="1" type="ORF">MSG28_014890</name>
</gene>
<dbReference type="EMBL" id="CM046127">
    <property type="protein sequence ID" value="KAI8441246.1"/>
    <property type="molecule type" value="Genomic_DNA"/>
</dbReference>
<organism evidence="1 2">
    <name type="scientific">Choristoneura fumiferana</name>
    <name type="common">Spruce budworm moth</name>
    <name type="synonym">Archips fumiferana</name>
    <dbReference type="NCBI Taxonomy" id="7141"/>
    <lineage>
        <taxon>Eukaryota</taxon>
        <taxon>Metazoa</taxon>
        <taxon>Ecdysozoa</taxon>
        <taxon>Arthropoda</taxon>
        <taxon>Hexapoda</taxon>
        <taxon>Insecta</taxon>
        <taxon>Pterygota</taxon>
        <taxon>Neoptera</taxon>
        <taxon>Endopterygota</taxon>
        <taxon>Lepidoptera</taxon>
        <taxon>Glossata</taxon>
        <taxon>Ditrysia</taxon>
        <taxon>Tortricoidea</taxon>
        <taxon>Tortricidae</taxon>
        <taxon>Tortricinae</taxon>
        <taxon>Choristoneura</taxon>
    </lineage>
</organism>
<proteinExistence type="predicted"/>
<protein>
    <submittedName>
        <fullName evidence="1">Uncharacterized protein</fullName>
    </submittedName>
</protein>
<evidence type="ECO:0000313" key="2">
    <source>
        <dbReference type="Proteomes" id="UP001064048"/>
    </source>
</evidence>